<dbReference type="Proteomes" id="UP000609121">
    <property type="component" value="Unassembled WGS sequence"/>
</dbReference>
<accession>A0A8J7CYJ9</accession>
<evidence type="ECO:0000259" key="1">
    <source>
        <dbReference type="Pfam" id="PF08448"/>
    </source>
</evidence>
<dbReference type="InterPro" id="IPR013656">
    <property type="entry name" value="PAS_4"/>
</dbReference>
<gene>
    <name evidence="2" type="ORF">ICN82_00245</name>
</gene>
<sequence length="250" mass="27463">MTLLSALAQFSLVQSRIEGLLAREETEPADLSLLLRQARDLRRAVLEAQPLDQQEAMQKLACIVNLIQRDARLQGFDAEIAALLDVAYETCSAIALPSRSAPVPRRSPDRRPSHFGGSVADYVAFAEGRLTLVDTGYQIVATSEETAQHFGSQQIALMGRPLHEVIGAHRFETRTKPRLDACFAGQPQSYHIAMPDGGTARILRCDMRPVNSGEGTILGALIYMTDVTEQARRLRAKTGRFTPARARHGS</sequence>
<dbReference type="Gene3D" id="3.30.450.20">
    <property type="entry name" value="PAS domain"/>
    <property type="match status" value="1"/>
</dbReference>
<dbReference type="SUPFAM" id="SSF55785">
    <property type="entry name" value="PYP-like sensor domain (PAS domain)"/>
    <property type="match status" value="1"/>
</dbReference>
<dbReference type="AlphaFoldDB" id="A0A8J7CYJ9"/>
<reference evidence="2" key="1">
    <citation type="submission" date="2020-09" db="EMBL/GenBank/DDBJ databases">
        <title>A novel bacterium of genus Mangrovicoccus, isolated from South China Sea.</title>
        <authorList>
            <person name="Huang H."/>
            <person name="Mo K."/>
            <person name="Hu Y."/>
        </authorList>
    </citation>
    <scope>NUCLEOTIDE SEQUENCE</scope>
    <source>
        <strain evidence="2">HB182678</strain>
    </source>
</reference>
<feature type="domain" description="PAS fold-4" evidence="1">
    <location>
        <begin position="131"/>
        <end position="232"/>
    </location>
</feature>
<comment type="caution">
    <text evidence="2">The sequence shown here is derived from an EMBL/GenBank/DDBJ whole genome shotgun (WGS) entry which is preliminary data.</text>
</comment>
<proteinExistence type="predicted"/>
<dbReference type="RefSeq" id="WP_193178814.1">
    <property type="nucleotide sequence ID" value="NZ_JACVXA010000001.1"/>
</dbReference>
<protein>
    <submittedName>
        <fullName evidence="2">PAS domain-containing protein</fullName>
    </submittedName>
</protein>
<organism evidence="2 3">
    <name type="scientific">Mangrovicoccus algicola</name>
    <dbReference type="NCBI Taxonomy" id="2771008"/>
    <lineage>
        <taxon>Bacteria</taxon>
        <taxon>Pseudomonadati</taxon>
        <taxon>Pseudomonadota</taxon>
        <taxon>Alphaproteobacteria</taxon>
        <taxon>Rhodobacterales</taxon>
        <taxon>Paracoccaceae</taxon>
        <taxon>Mangrovicoccus</taxon>
    </lineage>
</organism>
<dbReference type="Pfam" id="PF08448">
    <property type="entry name" value="PAS_4"/>
    <property type="match status" value="1"/>
</dbReference>
<name>A0A8J7CYJ9_9RHOB</name>
<dbReference type="InterPro" id="IPR035965">
    <property type="entry name" value="PAS-like_dom_sf"/>
</dbReference>
<keyword evidence="3" id="KW-1185">Reference proteome</keyword>
<evidence type="ECO:0000313" key="3">
    <source>
        <dbReference type="Proteomes" id="UP000609121"/>
    </source>
</evidence>
<dbReference type="EMBL" id="JACVXA010000001">
    <property type="protein sequence ID" value="MBE3636628.1"/>
    <property type="molecule type" value="Genomic_DNA"/>
</dbReference>
<evidence type="ECO:0000313" key="2">
    <source>
        <dbReference type="EMBL" id="MBE3636628.1"/>
    </source>
</evidence>